<feature type="compositionally biased region" description="Low complexity" evidence="1">
    <location>
        <begin position="24"/>
        <end position="33"/>
    </location>
</feature>
<sequence>MVVAAAALFVVGHFANKRAGRRLGGNNKKSSSSDTNSAVQDDSSRRMSLAELRARRVEAAEARLRRGTGTSSPAAAKPTPLGRILLLARDVDNLEIEASTFLSSVKEVEELDPTSDKAARLLELLTQVQLKIDGVESDESVRPHRKTQTQRVQSLIVELEAVHRKRKEV</sequence>
<evidence type="ECO:0000256" key="1">
    <source>
        <dbReference type="SAM" id="MobiDB-lite"/>
    </source>
</evidence>
<protein>
    <recommendedName>
        <fullName evidence="2">BAG domain-containing protein</fullName>
    </recommendedName>
</protein>
<organism evidence="3 4">
    <name type="scientific">Riccia fluitans</name>
    <dbReference type="NCBI Taxonomy" id="41844"/>
    <lineage>
        <taxon>Eukaryota</taxon>
        <taxon>Viridiplantae</taxon>
        <taxon>Streptophyta</taxon>
        <taxon>Embryophyta</taxon>
        <taxon>Marchantiophyta</taxon>
        <taxon>Marchantiopsida</taxon>
        <taxon>Marchantiidae</taxon>
        <taxon>Marchantiales</taxon>
        <taxon>Ricciaceae</taxon>
        <taxon>Riccia</taxon>
    </lineage>
</organism>
<evidence type="ECO:0000313" key="4">
    <source>
        <dbReference type="Proteomes" id="UP001605036"/>
    </source>
</evidence>
<proteinExistence type="predicted"/>
<evidence type="ECO:0000259" key="2">
    <source>
        <dbReference type="Pfam" id="PF02179"/>
    </source>
</evidence>
<feature type="domain" description="BAG" evidence="2">
    <location>
        <begin position="93"/>
        <end position="161"/>
    </location>
</feature>
<gene>
    <name evidence="3" type="ORF">R1flu_005191</name>
</gene>
<feature type="region of interest" description="Disordered" evidence="1">
    <location>
        <begin position="20"/>
        <end position="47"/>
    </location>
</feature>
<accession>A0ABD1YWF8</accession>
<reference evidence="3 4" key="1">
    <citation type="submission" date="2024-09" db="EMBL/GenBank/DDBJ databases">
        <title>Chromosome-scale assembly of Riccia fluitans.</title>
        <authorList>
            <person name="Paukszto L."/>
            <person name="Sawicki J."/>
            <person name="Karawczyk K."/>
            <person name="Piernik-Szablinska J."/>
            <person name="Szczecinska M."/>
            <person name="Mazdziarz M."/>
        </authorList>
    </citation>
    <scope>NUCLEOTIDE SEQUENCE [LARGE SCALE GENOMIC DNA]</scope>
    <source>
        <strain evidence="3">Rf_01</strain>
        <tissue evidence="3">Aerial parts of the thallus</tissue>
    </source>
</reference>
<keyword evidence="4" id="KW-1185">Reference proteome</keyword>
<comment type="caution">
    <text evidence="3">The sequence shown here is derived from an EMBL/GenBank/DDBJ whole genome shotgun (WGS) entry which is preliminary data.</text>
</comment>
<dbReference type="Proteomes" id="UP001605036">
    <property type="component" value="Unassembled WGS sequence"/>
</dbReference>
<dbReference type="InterPro" id="IPR003103">
    <property type="entry name" value="BAG_domain"/>
</dbReference>
<dbReference type="AlphaFoldDB" id="A0ABD1YWF8"/>
<name>A0ABD1YWF8_9MARC</name>
<dbReference type="Pfam" id="PF02179">
    <property type="entry name" value="BAG"/>
    <property type="match status" value="1"/>
</dbReference>
<dbReference type="InterPro" id="IPR036533">
    <property type="entry name" value="BAG_dom_sf"/>
</dbReference>
<dbReference type="SUPFAM" id="SSF63491">
    <property type="entry name" value="BAG domain"/>
    <property type="match status" value="1"/>
</dbReference>
<evidence type="ECO:0000313" key="3">
    <source>
        <dbReference type="EMBL" id="KAL2633712.1"/>
    </source>
</evidence>
<dbReference type="EMBL" id="JBHFFA010000003">
    <property type="protein sequence ID" value="KAL2633712.1"/>
    <property type="molecule type" value="Genomic_DNA"/>
</dbReference>
<dbReference type="Gene3D" id="1.20.58.120">
    <property type="entry name" value="BAG domain"/>
    <property type="match status" value="1"/>
</dbReference>